<keyword evidence="2" id="KW-1185">Reference proteome</keyword>
<protein>
    <submittedName>
        <fullName evidence="1">Uncharacterized protein</fullName>
    </submittedName>
</protein>
<sequence length="116" mass="12212">MSGVQTMPPESSEECGKELVIINGNSPLIHTTTSAHPPPDPSLPKGLLSGSLVNAHTCILSHPITKSCIPSPSVTALQFIPVVGLVGDNQEKKKKKKKTVVGLHQVVISITLVEGF</sequence>
<evidence type="ECO:0000313" key="2">
    <source>
        <dbReference type="Proteomes" id="UP000822688"/>
    </source>
</evidence>
<organism evidence="1 2">
    <name type="scientific">Ceratodon purpureus</name>
    <name type="common">Fire moss</name>
    <name type="synonym">Dicranum purpureum</name>
    <dbReference type="NCBI Taxonomy" id="3225"/>
    <lineage>
        <taxon>Eukaryota</taxon>
        <taxon>Viridiplantae</taxon>
        <taxon>Streptophyta</taxon>
        <taxon>Embryophyta</taxon>
        <taxon>Bryophyta</taxon>
        <taxon>Bryophytina</taxon>
        <taxon>Bryopsida</taxon>
        <taxon>Dicranidae</taxon>
        <taxon>Pseudoditrichales</taxon>
        <taxon>Ditrichaceae</taxon>
        <taxon>Ceratodon</taxon>
    </lineage>
</organism>
<gene>
    <name evidence="1" type="ORF">KC19_8G148900</name>
</gene>
<dbReference type="EMBL" id="CM026429">
    <property type="protein sequence ID" value="KAG0564898.1"/>
    <property type="molecule type" value="Genomic_DNA"/>
</dbReference>
<name>A0A8T0H452_CERPU</name>
<reference evidence="1" key="1">
    <citation type="submission" date="2020-06" db="EMBL/GenBank/DDBJ databases">
        <title>WGS assembly of Ceratodon purpureus strain R40.</title>
        <authorList>
            <person name="Carey S.B."/>
            <person name="Jenkins J."/>
            <person name="Shu S."/>
            <person name="Lovell J.T."/>
            <person name="Sreedasyam A."/>
            <person name="Maumus F."/>
            <person name="Tiley G.P."/>
            <person name="Fernandez-Pozo N."/>
            <person name="Barry K."/>
            <person name="Chen C."/>
            <person name="Wang M."/>
            <person name="Lipzen A."/>
            <person name="Daum C."/>
            <person name="Saski C.A."/>
            <person name="Payton A.C."/>
            <person name="Mcbreen J.C."/>
            <person name="Conrad R.E."/>
            <person name="Kollar L.M."/>
            <person name="Olsson S."/>
            <person name="Huttunen S."/>
            <person name="Landis J.B."/>
            <person name="Wickett N.J."/>
            <person name="Johnson M.G."/>
            <person name="Rensing S.A."/>
            <person name="Grimwood J."/>
            <person name="Schmutz J."/>
            <person name="Mcdaniel S.F."/>
        </authorList>
    </citation>
    <scope>NUCLEOTIDE SEQUENCE</scope>
    <source>
        <strain evidence="1">R40</strain>
    </source>
</reference>
<dbReference type="Proteomes" id="UP000822688">
    <property type="component" value="Chromosome 8"/>
</dbReference>
<evidence type="ECO:0000313" key="1">
    <source>
        <dbReference type="EMBL" id="KAG0564898.1"/>
    </source>
</evidence>
<comment type="caution">
    <text evidence="1">The sequence shown here is derived from an EMBL/GenBank/DDBJ whole genome shotgun (WGS) entry which is preliminary data.</text>
</comment>
<dbReference type="AlphaFoldDB" id="A0A8T0H452"/>
<proteinExistence type="predicted"/>
<accession>A0A8T0H452</accession>